<evidence type="ECO:0000256" key="1">
    <source>
        <dbReference type="ARBA" id="ARBA00009943"/>
    </source>
</evidence>
<dbReference type="Pfam" id="PF02388">
    <property type="entry name" value="FemAB"/>
    <property type="match status" value="2"/>
</dbReference>
<comment type="caution">
    <text evidence="7">The sequence shown here is derived from an EMBL/GenBank/DDBJ whole genome shotgun (WGS) entry which is preliminary data.</text>
</comment>
<evidence type="ECO:0000256" key="2">
    <source>
        <dbReference type="ARBA" id="ARBA00022679"/>
    </source>
</evidence>
<dbReference type="PROSITE" id="PS51191">
    <property type="entry name" value="FEMABX"/>
    <property type="match status" value="1"/>
</dbReference>
<keyword evidence="2" id="KW-0808">Transferase</keyword>
<keyword evidence="4" id="KW-0573">Peptidoglycan synthesis</keyword>
<name>A0A2M7W0L8_9BACT</name>
<dbReference type="GO" id="GO:0009252">
    <property type="term" value="P:peptidoglycan biosynthetic process"/>
    <property type="evidence" value="ECO:0007669"/>
    <property type="project" value="UniProtKB-KW"/>
</dbReference>
<dbReference type="AlphaFoldDB" id="A0A2M7W0L8"/>
<dbReference type="EMBL" id="PFQB01000123">
    <property type="protein sequence ID" value="PJA12187.1"/>
    <property type="molecule type" value="Genomic_DNA"/>
</dbReference>
<keyword evidence="3" id="KW-0133">Cell shape</keyword>
<dbReference type="PANTHER" id="PTHR36174">
    <property type="entry name" value="LIPID II:GLYCINE GLYCYLTRANSFERASE"/>
    <property type="match status" value="1"/>
</dbReference>
<keyword evidence="5" id="KW-0012">Acyltransferase</keyword>
<dbReference type="InterPro" id="IPR003447">
    <property type="entry name" value="FEMABX"/>
</dbReference>
<reference evidence="8" key="1">
    <citation type="submission" date="2017-09" db="EMBL/GenBank/DDBJ databases">
        <title>Depth-based differentiation of microbial function through sediment-hosted aquifers and enrichment of novel symbionts in the deep terrestrial subsurface.</title>
        <authorList>
            <person name="Probst A.J."/>
            <person name="Ladd B."/>
            <person name="Jarett J.K."/>
            <person name="Geller-Mcgrath D.E."/>
            <person name="Sieber C.M.K."/>
            <person name="Emerson J.B."/>
            <person name="Anantharaman K."/>
            <person name="Thomas B.C."/>
            <person name="Malmstrom R."/>
            <person name="Stieglmeier M."/>
            <person name="Klingl A."/>
            <person name="Woyke T."/>
            <person name="Ryan C.M."/>
            <person name="Banfield J.F."/>
        </authorList>
    </citation>
    <scope>NUCLEOTIDE SEQUENCE [LARGE SCALE GENOMIC DNA]</scope>
</reference>
<dbReference type="Proteomes" id="UP000228952">
    <property type="component" value="Unassembled WGS sequence"/>
</dbReference>
<dbReference type="Gene3D" id="3.40.630.30">
    <property type="match status" value="2"/>
</dbReference>
<evidence type="ECO:0000313" key="8">
    <source>
        <dbReference type="Proteomes" id="UP000228952"/>
    </source>
</evidence>
<dbReference type="InterPro" id="IPR050644">
    <property type="entry name" value="PG_Glycine_Bridge_Synth"/>
</dbReference>
<dbReference type="PANTHER" id="PTHR36174:SF1">
    <property type="entry name" value="LIPID II:GLYCINE GLYCYLTRANSFERASE"/>
    <property type="match status" value="1"/>
</dbReference>
<proteinExistence type="inferred from homology"/>
<gene>
    <name evidence="7" type="ORF">COX64_04975</name>
</gene>
<organism evidence="7 8">
    <name type="scientific">Candidatus Dojkabacteria bacterium CG_4_10_14_0_2_um_filter_Dojkabacteria_WS6_41_15</name>
    <dbReference type="NCBI Taxonomy" id="2014249"/>
    <lineage>
        <taxon>Bacteria</taxon>
        <taxon>Candidatus Dojkabacteria</taxon>
    </lineage>
</organism>
<dbReference type="SUPFAM" id="SSF55729">
    <property type="entry name" value="Acyl-CoA N-acyltransferases (Nat)"/>
    <property type="match status" value="2"/>
</dbReference>
<evidence type="ECO:0000313" key="7">
    <source>
        <dbReference type="EMBL" id="PJA12187.1"/>
    </source>
</evidence>
<keyword evidence="6" id="KW-0961">Cell wall biogenesis/degradation</keyword>
<evidence type="ECO:0000256" key="3">
    <source>
        <dbReference type="ARBA" id="ARBA00022960"/>
    </source>
</evidence>
<evidence type="ECO:0000256" key="4">
    <source>
        <dbReference type="ARBA" id="ARBA00022984"/>
    </source>
</evidence>
<dbReference type="GO" id="GO:0016755">
    <property type="term" value="F:aminoacyltransferase activity"/>
    <property type="evidence" value="ECO:0007669"/>
    <property type="project" value="InterPro"/>
</dbReference>
<accession>A0A2M7W0L8</accession>
<comment type="similarity">
    <text evidence="1">Belongs to the FemABX family.</text>
</comment>
<evidence type="ECO:0000256" key="5">
    <source>
        <dbReference type="ARBA" id="ARBA00023315"/>
    </source>
</evidence>
<dbReference type="GO" id="GO:0071555">
    <property type="term" value="P:cell wall organization"/>
    <property type="evidence" value="ECO:0007669"/>
    <property type="project" value="UniProtKB-KW"/>
</dbReference>
<dbReference type="InterPro" id="IPR016181">
    <property type="entry name" value="Acyl_CoA_acyltransferase"/>
</dbReference>
<sequence>MYTVSEVTNKGTWNSLAGNVLLQSWSWGEFQQKIGHNLWRLGVFDGETFVGGASIILVKSRLRSHLYISNGPFVISKRPDLSIPIIIETLLPHMEQLAVPCSVHFVRFDPLLEISETSHDELLLTGLKKAPTYVQPEKTILVDLTPSEENILLGMSPSQRNGVKRGIKDGVTVIFSTSDEDFNTFWKMYQNTVNLRHFVSYSKRYYYSQLAALKQENNYEICIASVGGIPQTASLVAYDESTAYYLHTGRAYSTDPLAKHASRVQVWEIMKRAKARGLKFMNLFGIAKRENDPDDPWAGLTEFKKGFGGAIVEYVGAYDYPLTSTYWFIWMMEKTRKLWGYPYYLLKQVLKS</sequence>
<dbReference type="GO" id="GO:0008360">
    <property type="term" value="P:regulation of cell shape"/>
    <property type="evidence" value="ECO:0007669"/>
    <property type="project" value="UniProtKB-KW"/>
</dbReference>
<evidence type="ECO:0000256" key="6">
    <source>
        <dbReference type="ARBA" id="ARBA00023316"/>
    </source>
</evidence>
<protein>
    <recommendedName>
        <fullName evidence="9">BioF2-like acetyltransferase domain-containing protein</fullName>
    </recommendedName>
</protein>
<evidence type="ECO:0008006" key="9">
    <source>
        <dbReference type="Google" id="ProtNLM"/>
    </source>
</evidence>